<dbReference type="PANTHER" id="PTHR30146">
    <property type="entry name" value="LACI-RELATED TRANSCRIPTIONAL REPRESSOR"/>
    <property type="match status" value="1"/>
</dbReference>
<name>A0A9W5YA34_9FIRM</name>
<evidence type="ECO:0000313" key="6">
    <source>
        <dbReference type="Proteomes" id="UP001144256"/>
    </source>
</evidence>
<feature type="domain" description="HTH lacI-type" evidence="4">
    <location>
        <begin position="2"/>
        <end position="56"/>
    </location>
</feature>
<dbReference type="InterPro" id="IPR046335">
    <property type="entry name" value="LacI/GalR-like_sensor"/>
</dbReference>
<dbReference type="GO" id="GO:0003700">
    <property type="term" value="F:DNA-binding transcription factor activity"/>
    <property type="evidence" value="ECO:0007669"/>
    <property type="project" value="TreeGrafter"/>
</dbReference>
<dbReference type="Pfam" id="PF00356">
    <property type="entry name" value="LacI"/>
    <property type="match status" value="1"/>
</dbReference>
<keyword evidence="3" id="KW-0804">Transcription</keyword>
<protein>
    <submittedName>
        <fullName evidence="5">LacI family transcriptional regulator</fullName>
    </submittedName>
</protein>
<dbReference type="InterPro" id="IPR000843">
    <property type="entry name" value="HTH_LacI"/>
</dbReference>
<dbReference type="Gene3D" id="3.40.50.2300">
    <property type="match status" value="2"/>
</dbReference>
<dbReference type="Pfam" id="PF13377">
    <property type="entry name" value="Peripla_BP_3"/>
    <property type="match status" value="1"/>
</dbReference>
<dbReference type="InterPro" id="IPR010982">
    <property type="entry name" value="Lambda_DNA-bd_dom_sf"/>
</dbReference>
<organism evidence="5 6">
    <name type="scientific">Vallitalea longa</name>
    <dbReference type="NCBI Taxonomy" id="2936439"/>
    <lineage>
        <taxon>Bacteria</taxon>
        <taxon>Bacillati</taxon>
        <taxon>Bacillota</taxon>
        <taxon>Clostridia</taxon>
        <taxon>Lachnospirales</taxon>
        <taxon>Vallitaleaceae</taxon>
        <taxon>Vallitalea</taxon>
    </lineage>
</organism>
<gene>
    <name evidence="5" type="ORF">SH1V18_13910</name>
</gene>
<keyword evidence="6" id="KW-1185">Reference proteome</keyword>
<evidence type="ECO:0000259" key="4">
    <source>
        <dbReference type="PROSITE" id="PS50932"/>
    </source>
</evidence>
<dbReference type="EMBL" id="BRLB01000002">
    <property type="protein sequence ID" value="GKX28911.1"/>
    <property type="molecule type" value="Genomic_DNA"/>
</dbReference>
<dbReference type="RefSeq" id="WP_281813846.1">
    <property type="nucleotide sequence ID" value="NZ_BRLB01000002.1"/>
</dbReference>
<accession>A0A9W5YA34</accession>
<evidence type="ECO:0000256" key="3">
    <source>
        <dbReference type="ARBA" id="ARBA00023163"/>
    </source>
</evidence>
<keyword evidence="2" id="KW-0238">DNA-binding</keyword>
<dbReference type="PROSITE" id="PS00356">
    <property type="entry name" value="HTH_LACI_1"/>
    <property type="match status" value="1"/>
</dbReference>
<dbReference type="Gene3D" id="1.10.260.40">
    <property type="entry name" value="lambda repressor-like DNA-binding domains"/>
    <property type="match status" value="1"/>
</dbReference>
<evidence type="ECO:0000313" key="5">
    <source>
        <dbReference type="EMBL" id="GKX28911.1"/>
    </source>
</evidence>
<proteinExistence type="predicted"/>
<dbReference type="SMART" id="SM00354">
    <property type="entry name" value="HTH_LACI"/>
    <property type="match status" value="1"/>
</dbReference>
<dbReference type="InterPro" id="IPR028082">
    <property type="entry name" value="Peripla_BP_I"/>
</dbReference>
<comment type="caution">
    <text evidence="5">The sequence shown here is derived from an EMBL/GenBank/DDBJ whole genome shotgun (WGS) entry which is preliminary data.</text>
</comment>
<dbReference type="CDD" id="cd01392">
    <property type="entry name" value="HTH_LacI"/>
    <property type="match status" value="1"/>
</dbReference>
<dbReference type="SUPFAM" id="SSF47413">
    <property type="entry name" value="lambda repressor-like DNA-binding domains"/>
    <property type="match status" value="1"/>
</dbReference>
<dbReference type="SUPFAM" id="SSF53822">
    <property type="entry name" value="Periplasmic binding protein-like I"/>
    <property type="match status" value="1"/>
</dbReference>
<evidence type="ECO:0000256" key="1">
    <source>
        <dbReference type="ARBA" id="ARBA00023015"/>
    </source>
</evidence>
<dbReference type="CDD" id="cd06267">
    <property type="entry name" value="PBP1_LacI_sugar_binding-like"/>
    <property type="match status" value="1"/>
</dbReference>
<dbReference type="PROSITE" id="PS50932">
    <property type="entry name" value="HTH_LACI_2"/>
    <property type="match status" value="1"/>
</dbReference>
<dbReference type="Proteomes" id="UP001144256">
    <property type="component" value="Unassembled WGS sequence"/>
</dbReference>
<reference evidence="5" key="1">
    <citation type="submission" date="2022-06" db="EMBL/GenBank/DDBJ databases">
        <title>Vallitalea longa sp. nov., an anaerobic bacterium isolated from marine sediment.</title>
        <authorList>
            <person name="Hirano S."/>
            <person name="Terahara T."/>
            <person name="Mori K."/>
            <person name="Hamada M."/>
            <person name="Matsumoto R."/>
            <person name="Kobayashi T."/>
        </authorList>
    </citation>
    <scope>NUCLEOTIDE SEQUENCE</scope>
    <source>
        <strain evidence="5">SH18-1</strain>
    </source>
</reference>
<dbReference type="GO" id="GO:0000976">
    <property type="term" value="F:transcription cis-regulatory region binding"/>
    <property type="evidence" value="ECO:0007669"/>
    <property type="project" value="TreeGrafter"/>
</dbReference>
<dbReference type="PANTHER" id="PTHR30146:SF109">
    <property type="entry name" value="HTH-TYPE TRANSCRIPTIONAL REGULATOR GALS"/>
    <property type="match status" value="1"/>
</dbReference>
<dbReference type="AlphaFoldDB" id="A0A9W5YA34"/>
<sequence length="331" mass="37186">MATIKDVAKLAGVSISTVSYALNNTGYVSTEKKEKVLKAAMKLNYRPDSNAKNLKSKKKNLIGLILSELHGPFYSEFIKGVQEEVLSYEYDLVSISSSGGLKSTAVRFLKENRTDGMIVFDHHMYEDLIKNAADANMPIVLINQHIKHKYVMSVMVDNIAASYDAVEYIISQGYKKIGYLGGFPLSYADKKRFKGYCDALNDHKIEYIPQFYYQGNFTKEGGYKAAKLMILQNKIPDALFSANDEMAIGAMQAFHESKIIVGKDIGIVGFDDIELAQYVNPSLTTVRQSMYEMGILATKSIFNAMNGQFQEEPIMMKTELIIRESCKKQIE</sequence>
<dbReference type="PRINTS" id="PR00036">
    <property type="entry name" value="HTHLACI"/>
</dbReference>
<evidence type="ECO:0000256" key="2">
    <source>
        <dbReference type="ARBA" id="ARBA00023125"/>
    </source>
</evidence>
<keyword evidence="1" id="KW-0805">Transcription regulation</keyword>